<reference evidence="1 2" key="1">
    <citation type="journal article" date="2014" name="Genome Announc.">
        <title>Genome Sequence of a Promising Hydrogen-Producing Facultative Anaerobic Bacterium, Brevundimonas naejangsanensis Strain B1.</title>
        <authorList>
            <person name="Su H."/>
            <person name="Zhang T."/>
            <person name="Bao M."/>
            <person name="Jiang Y."/>
            <person name="Wang Y."/>
            <person name="Tan T."/>
        </authorList>
    </citation>
    <scope>NUCLEOTIDE SEQUENCE [LARGE SCALE GENOMIC DNA]</scope>
    <source>
        <strain evidence="1 2">B1</strain>
    </source>
</reference>
<dbReference type="Proteomes" id="UP000077603">
    <property type="component" value="Chromosome"/>
</dbReference>
<dbReference type="KEGG" id="bne:DA69_08800"/>
<dbReference type="STRING" id="588932.DA69_08800"/>
<evidence type="ECO:0000313" key="2">
    <source>
        <dbReference type="Proteomes" id="UP000077603"/>
    </source>
</evidence>
<gene>
    <name evidence="1" type="ORF">DA69_08800</name>
</gene>
<evidence type="ECO:0000313" key="1">
    <source>
        <dbReference type="EMBL" id="ANF54831.1"/>
    </source>
</evidence>
<protein>
    <submittedName>
        <fullName evidence="1">Uncharacterized protein</fullName>
    </submittedName>
</protein>
<proteinExistence type="predicted"/>
<dbReference type="EMBL" id="CP015614">
    <property type="protein sequence ID" value="ANF54831.1"/>
    <property type="molecule type" value="Genomic_DNA"/>
</dbReference>
<sequence>MVQSPDPTPDDATDNDLPADQARERDLARRSHNPALSPWLILGVILLAGAVVYVVSALI</sequence>
<organism evidence="1 2">
    <name type="scientific">Brevundimonas naejangsanensis</name>
    <dbReference type="NCBI Taxonomy" id="588932"/>
    <lineage>
        <taxon>Bacteria</taxon>
        <taxon>Pseudomonadati</taxon>
        <taxon>Pseudomonadota</taxon>
        <taxon>Alphaproteobacteria</taxon>
        <taxon>Caulobacterales</taxon>
        <taxon>Caulobacteraceae</taxon>
        <taxon>Brevundimonas</taxon>
    </lineage>
</organism>
<dbReference type="RefSeq" id="WP_025978355.1">
    <property type="nucleotide sequence ID" value="NZ_CP015614.1"/>
</dbReference>
<name>A0A172Y6H5_9CAUL</name>
<keyword evidence="2" id="KW-1185">Reference proteome</keyword>
<dbReference type="AlphaFoldDB" id="A0A172Y6H5"/>
<accession>A0A172Y6H5</accession>